<dbReference type="STRING" id="314260.PB2503_02367"/>
<sequence length="282" mass="30053">MKDVWGIRCLWAGGALIASHFVMGWLCLAAAASAAGPSAPAPSATASAPPDWVEARYDSLVPDLAAVLGLPTPRIDLRFDPTPAPSHLVLTAHVTADETIAVRLSGAGWHRRTPQTDRQIVANLAHELAHLWQRRLLPAPAEPRWIHEGGAEAIALSLLVDTGLWSEIDRRRADSALAERCSRALENGPLRPQFEGETADAAYGCGYVVVDWLAGRSGRSPRALYAELAATWPDPVALGTTLGAWLPAGDVATLNEFLTADWRGADPDTVVRSFRAGPSSGL</sequence>
<accession>E0TCB8</accession>
<proteinExistence type="predicted"/>
<feature type="chain" id="PRO_5003140497" description="Peptidase M48 domain-containing protein" evidence="1">
    <location>
        <begin position="35"/>
        <end position="282"/>
    </location>
</feature>
<name>E0TCB8_PARBH</name>
<evidence type="ECO:0000313" key="2">
    <source>
        <dbReference type="EMBL" id="ADM08551.1"/>
    </source>
</evidence>
<evidence type="ECO:0008006" key="4">
    <source>
        <dbReference type="Google" id="ProtNLM"/>
    </source>
</evidence>
<evidence type="ECO:0000313" key="3">
    <source>
        <dbReference type="Proteomes" id="UP000001302"/>
    </source>
</evidence>
<feature type="signal peptide" evidence="1">
    <location>
        <begin position="1"/>
        <end position="34"/>
    </location>
</feature>
<dbReference type="HOGENOM" id="CLU_986402_0_0_5"/>
<dbReference type="Proteomes" id="UP000001302">
    <property type="component" value="Chromosome"/>
</dbReference>
<dbReference type="RefSeq" id="WP_013299525.1">
    <property type="nucleotide sequence ID" value="NC_014414.1"/>
</dbReference>
<reference evidence="3" key="1">
    <citation type="submission" date="2010-08" db="EMBL/GenBank/DDBJ databases">
        <title>Genome sequence of Parvularcula bermudensis HTCC2503.</title>
        <authorList>
            <person name="Kang D.-M."/>
            <person name="Oh H.-M."/>
            <person name="Cho J.-C."/>
        </authorList>
    </citation>
    <scope>NUCLEOTIDE SEQUENCE [LARGE SCALE GENOMIC DNA]</scope>
    <source>
        <strain evidence="3">ATCC BAA-594 / HTCC2503 / KCTC 12087</strain>
    </source>
</reference>
<organism evidence="2 3">
    <name type="scientific">Parvularcula bermudensis (strain ATCC BAA-594 / HTCC2503 / KCTC 12087)</name>
    <dbReference type="NCBI Taxonomy" id="314260"/>
    <lineage>
        <taxon>Bacteria</taxon>
        <taxon>Pseudomonadati</taxon>
        <taxon>Pseudomonadota</taxon>
        <taxon>Alphaproteobacteria</taxon>
        <taxon>Parvularculales</taxon>
        <taxon>Parvularculaceae</taxon>
        <taxon>Parvularcula</taxon>
    </lineage>
</organism>
<protein>
    <recommendedName>
        <fullName evidence="4">Peptidase M48 domain-containing protein</fullName>
    </recommendedName>
</protein>
<reference evidence="2 3" key="2">
    <citation type="journal article" date="2011" name="J. Bacteriol.">
        <title>Complete genome sequence of strain HTCC2503T of Parvularcula bermudensis, the type species of the order "Parvularculales" in the class Alphaproteobacteria.</title>
        <authorList>
            <person name="Oh H.M."/>
            <person name="Kang I."/>
            <person name="Vergin K.L."/>
            <person name="Kang D."/>
            <person name="Rhee K.H."/>
            <person name="Giovannoni S.J."/>
            <person name="Cho J.C."/>
        </authorList>
    </citation>
    <scope>NUCLEOTIDE SEQUENCE [LARGE SCALE GENOMIC DNA]</scope>
    <source>
        <strain evidence="3">ATCC BAA-594 / HTCC2503 / KCTC 12087</strain>
    </source>
</reference>
<evidence type="ECO:0000256" key="1">
    <source>
        <dbReference type="SAM" id="SignalP"/>
    </source>
</evidence>
<dbReference type="KEGG" id="pbr:PB2503_02367"/>
<gene>
    <name evidence="2" type="ordered locus">PB2503_02367</name>
</gene>
<dbReference type="EMBL" id="CP002156">
    <property type="protein sequence ID" value="ADM08551.1"/>
    <property type="molecule type" value="Genomic_DNA"/>
</dbReference>
<keyword evidence="1" id="KW-0732">Signal</keyword>
<dbReference type="AlphaFoldDB" id="E0TCB8"/>
<keyword evidence="3" id="KW-1185">Reference proteome</keyword>
<dbReference type="OrthoDB" id="5935180at2"/>